<evidence type="ECO:0000313" key="2">
    <source>
        <dbReference type="EMBL" id="SDZ90387.1"/>
    </source>
</evidence>
<dbReference type="Pfam" id="PF04443">
    <property type="entry name" value="LuxE"/>
    <property type="match status" value="1"/>
</dbReference>
<keyword evidence="3" id="KW-1185">Reference proteome</keyword>
<name>A0A1H3WT98_9FIRM</name>
<dbReference type="Gene3D" id="3.40.50.12780">
    <property type="entry name" value="N-terminal domain of ligase-like"/>
    <property type="match status" value="1"/>
</dbReference>
<feature type="domain" description="Acyl-protein synthetase LuxE" evidence="1">
    <location>
        <begin position="5"/>
        <end position="351"/>
    </location>
</feature>
<dbReference type="AlphaFoldDB" id="A0A1H3WT98"/>
<organism evidence="2 3">
    <name type="scientific">Eubacterium aggregans</name>
    <dbReference type="NCBI Taxonomy" id="81409"/>
    <lineage>
        <taxon>Bacteria</taxon>
        <taxon>Bacillati</taxon>
        <taxon>Bacillota</taxon>
        <taxon>Clostridia</taxon>
        <taxon>Eubacteriales</taxon>
        <taxon>Eubacteriaceae</taxon>
        <taxon>Eubacterium</taxon>
    </lineage>
</organism>
<dbReference type="SUPFAM" id="SSF56801">
    <property type="entry name" value="Acetyl-CoA synthetase-like"/>
    <property type="match status" value="1"/>
</dbReference>
<evidence type="ECO:0000259" key="1">
    <source>
        <dbReference type="Pfam" id="PF04443"/>
    </source>
</evidence>
<protein>
    <submittedName>
        <fullName evidence="2">Acyl-protein synthetase, LuxE</fullName>
    </submittedName>
</protein>
<sequence>MRYDDLLKQSPYTLEREDKKQLLESLMNPLTRYHREHCQEYGRIVTALGYRGEPLPLEAIPFIPVALFKTMTLKSREDGLNPMVSSGTTSQQCSTVFLDEQNAGWQQQTLINIVADFIGNRRIPMLILDSPGVLRKRAAFSARGAGILGFSIFGSPVCYALNEDMTLNEAAVMEFASHYREGPVLLFGFTALVWEYVYKVLRRQKLNLDFKQGYLIHGGGWKKLADQQVSSVIYRRELERVFGAVTIINYYGMIEQTGSIYMACPEGHLHASIYSEIYIRRPVDFSLCEKGEEGLIQVLSPMAVAYPGHSVLTEDLGVLLGEDDCPCGRKGKYFKVLGRLPKAEVRGCSDTYEF</sequence>
<dbReference type="STRING" id="81409.SAMN04515656_10174"/>
<gene>
    <name evidence="2" type="ORF">SAMN04515656_10174</name>
</gene>
<dbReference type="GO" id="GO:0008218">
    <property type="term" value="P:bioluminescence"/>
    <property type="evidence" value="ECO:0007669"/>
    <property type="project" value="InterPro"/>
</dbReference>
<accession>A0A1H3WT98</accession>
<dbReference type="InterPro" id="IPR007534">
    <property type="entry name" value="LuxE"/>
</dbReference>
<dbReference type="RefSeq" id="WP_090304049.1">
    <property type="nucleotide sequence ID" value="NZ_FNRK01000001.1"/>
</dbReference>
<dbReference type="GO" id="GO:0047474">
    <property type="term" value="F:long-chain fatty acid--protein ligase activity"/>
    <property type="evidence" value="ECO:0007669"/>
    <property type="project" value="InterPro"/>
</dbReference>
<reference evidence="2 3" key="1">
    <citation type="submission" date="2016-10" db="EMBL/GenBank/DDBJ databases">
        <authorList>
            <person name="de Groot N.N."/>
        </authorList>
    </citation>
    <scope>NUCLEOTIDE SEQUENCE [LARGE SCALE GENOMIC DNA]</scope>
    <source>
        <strain evidence="2 3">SR12</strain>
    </source>
</reference>
<dbReference type="InterPro" id="IPR042099">
    <property type="entry name" value="ANL_N_sf"/>
</dbReference>
<evidence type="ECO:0000313" key="3">
    <source>
        <dbReference type="Proteomes" id="UP000199394"/>
    </source>
</evidence>
<proteinExistence type="predicted"/>
<dbReference type="EMBL" id="FNRK01000001">
    <property type="protein sequence ID" value="SDZ90387.1"/>
    <property type="molecule type" value="Genomic_DNA"/>
</dbReference>
<dbReference type="Proteomes" id="UP000199394">
    <property type="component" value="Unassembled WGS sequence"/>
</dbReference>
<dbReference type="OrthoDB" id="182577at2"/>